<dbReference type="InterPro" id="IPR025391">
    <property type="entry name" value="DUF4123"/>
</dbReference>
<dbReference type="Pfam" id="PF13503">
    <property type="entry name" value="DUF4123"/>
    <property type="match status" value="1"/>
</dbReference>
<dbReference type="RefSeq" id="WP_089393304.1">
    <property type="nucleotide sequence ID" value="NZ_FNEC01000016.1"/>
</dbReference>
<organism evidence="2 5">
    <name type="scientific">Pseudomonas delhiensis</name>
    <dbReference type="NCBI Taxonomy" id="366289"/>
    <lineage>
        <taxon>Bacteria</taxon>
        <taxon>Pseudomonadati</taxon>
        <taxon>Pseudomonadota</taxon>
        <taxon>Gammaproteobacteria</taxon>
        <taxon>Pseudomonadales</taxon>
        <taxon>Pseudomonadaceae</taxon>
        <taxon>Pseudomonas</taxon>
    </lineage>
</organism>
<dbReference type="Proteomes" id="UP000199693">
    <property type="component" value="Unassembled WGS sequence"/>
</dbReference>
<gene>
    <name evidence="2" type="ORF">SAMN05216189_101654</name>
    <name evidence="3" type="ORF">SAMN06295949_12354</name>
</gene>
<protein>
    <recommendedName>
        <fullName evidence="1">DUF4123 domain-containing protein</fullName>
    </recommendedName>
</protein>
<evidence type="ECO:0000313" key="4">
    <source>
        <dbReference type="Proteomes" id="UP000198309"/>
    </source>
</evidence>
<keyword evidence="4" id="KW-1185">Reference proteome</keyword>
<proteinExistence type="predicted"/>
<evidence type="ECO:0000313" key="5">
    <source>
        <dbReference type="Proteomes" id="UP000199693"/>
    </source>
</evidence>
<dbReference type="EMBL" id="FNEC01000016">
    <property type="protein sequence ID" value="SDJ38839.1"/>
    <property type="molecule type" value="Genomic_DNA"/>
</dbReference>
<sequence>MSSPFTLQWLALLEAACADVPTRYLDLIIDQAACDRPLIPAIQALHPPLPWRSLFSGLPEASAEDLAPLLLRVDLQHPLQRHWLHGLLNELAGRPRVLALVSTWPFDTLADYLGRCLEARNGGRLGLLRYYDPRLFPLLIGEVLTPEQQRQLLRPAVFWSWADHDGVPRRLLGHGAPEESARDFSLIELSDEQVDTLLCASDATCALARLPAEAKAGRCAEECFQLAYAAMREASAAGLLADEQREKLVRQRLAQA</sequence>
<dbReference type="EMBL" id="FZPC01000023">
    <property type="protein sequence ID" value="SNT36572.1"/>
    <property type="molecule type" value="Genomic_DNA"/>
</dbReference>
<dbReference type="AlphaFoldDB" id="A0A239M2R6"/>
<name>A0A239M2R6_9PSED</name>
<evidence type="ECO:0000313" key="3">
    <source>
        <dbReference type="EMBL" id="SNT36572.1"/>
    </source>
</evidence>
<accession>A0A239M2R6</accession>
<reference evidence="2 5" key="1">
    <citation type="submission" date="2016-10" db="EMBL/GenBank/DDBJ databases">
        <authorList>
            <person name="de Groot N.N."/>
        </authorList>
    </citation>
    <scope>NUCLEOTIDE SEQUENCE [LARGE SCALE GENOMIC DNA]</scope>
    <source>
        <strain evidence="2 5">CCM 7361</strain>
    </source>
</reference>
<evidence type="ECO:0000259" key="1">
    <source>
        <dbReference type="Pfam" id="PF13503"/>
    </source>
</evidence>
<reference evidence="3 4" key="2">
    <citation type="submission" date="2017-06" db="EMBL/GenBank/DDBJ databases">
        <authorList>
            <person name="Varghese N."/>
            <person name="Submissions S."/>
        </authorList>
    </citation>
    <scope>NUCLEOTIDE SEQUENCE [LARGE SCALE GENOMIC DNA]</scope>
    <source>
        <strain evidence="3 4">RLD-1</strain>
    </source>
</reference>
<dbReference type="Proteomes" id="UP000198309">
    <property type="component" value="Unassembled WGS sequence"/>
</dbReference>
<feature type="domain" description="DUF4123" evidence="1">
    <location>
        <begin position="27"/>
        <end position="151"/>
    </location>
</feature>
<evidence type="ECO:0000313" key="2">
    <source>
        <dbReference type="EMBL" id="SDJ38839.1"/>
    </source>
</evidence>